<sequence length="83" mass="9849">MARFSVLKLTCLTDDDIDDYNEDGDEDLVIEILPFYKSFLIGYVLEYYFLKNNPAKLEGYLKKIRIPNYKDYASELKVFYSKL</sequence>
<evidence type="ECO:0000313" key="2">
    <source>
        <dbReference type="Proteomes" id="UP000778262"/>
    </source>
</evidence>
<reference evidence="1" key="1">
    <citation type="submission" date="2018-11" db="EMBL/GenBank/DDBJ databases">
        <title>Genomics analysis of Putative Virulence Factors on Adhesion and Cytotoxicity for Cronobacter spp.</title>
        <authorList>
            <person name="Cui J."/>
        </authorList>
    </citation>
    <scope>NUCLEOTIDE SEQUENCE</scope>
    <source>
        <strain evidence="1">SD69</strain>
    </source>
</reference>
<proteinExistence type="predicted"/>
<protein>
    <submittedName>
        <fullName evidence="1">Uncharacterized protein</fullName>
    </submittedName>
</protein>
<evidence type="ECO:0000313" key="1">
    <source>
        <dbReference type="EMBL" id="NCH90073.1"/>
    </source>
</evidence>
<dbReference type="AlphaFoldDB" id="A0A9Q4T6W7"/>
<dbReference type="EMBL" id="RPBY01000016">
    <property type="protein sequence ID" value="NCH90073.1"/>
    <property type="molecule type" value="Genomic_DNA"/>
</dbReference>
<comment type="caution">
    <text evidence="1">The sequence shown here is derived from an EMBL/GenBank/DDBJ whole genome shotgun (WGS) entry which is preliminary data.</text>
</comment>
<name>A0A9Q4T6W7_9ENTR</name>
<dbReference type="Proteomes" id="UP000778262">
    <property type="component" value="Unassembled WGS sequence"/>
</dbReference>
<gene>
    <name evidence="1" type="ORF">EHJ13_21945</name>
</gene>
<organism evidence="1 2">
    <name type="scientific">Cronobacter dublinensis</name>
    <dbReference type="NCBI Taxonomy" id="413497"/>
    <lineage>
        <taxon>Bacteria</taxon>
        <taxon>Pseudomonadati</taxon>
        <taxon>Pseudomonadota</taxon>
        <taxon>Gammaproteobacteria</taxon>
        <taxon>Enterobacterales</taxon>
        <taxon>Enterobacteriaceae</taxon>
        <taxon>Cronobacter</taxon>
    </lineage>
</organism>
<accession>A0A9Q4T6W7</accession>